<dbReference type="AlphaFoldDB" id="A0A4Y2QA35"/>
<protein>
    <submittedName>
        <fullName evidence="1">Uncharacterized protein</fullName>
    </submittedName>
</protein>
<sequence>MEAYFKFAPVDKSCSYATAATHKDIEMHKLLEPRKFFVIYLRYNHTDPELRIVSEPEKLETGSLLMFLLCPLQMETLEDHALLNRSGSVLLLKYEALLVFSNL</sequence>
<name>A0A4Y2QA35_ARAVE</name>
<accession>A0A4Y2QA35</accession>
<dbReference type="Proteomes" id="UP000499080">
    <property type="component" value="Unassembled WGS sequence"/>
</dbReference>
<keyword evidence="2" id="KW-1185">Reference proteome</keyword>
<proteinExistence type="predicted"/>
<evidence type="ECO:0000313" key="2">
    <source>
        <dbReference type="Proteomes" id="UP000499080"/>
    </source>
</evidence>
<gene>
    <name evidence="1" type="ORF">AVEN_126000_1</name>
</gene>
<dbReference type="EMBL" id="BGPR01013523">
    <property type="protein sequence ID" value="GBN61028.1"/>
    <property type="molecule type" value="Genomic_DNA"/>
</dbReference>
<evidence type="ECO:0000313" key="1">
    <source>
        <dbReference type="EMBL" id="GBN61028.1"/>
    </source>
</evidence>
<comment type="caution">
    <text evidence="1">The sequence shown here is derived from an EMBL/GenBank/DDBJ whole genome shotgun (WGS) entry which is preliminary data.</text>
</comment>
<dbReference type="OrthoDB" id="68020at2759"/>
<reference evidence="1 2" key="1">
    <citation type="journal article" date="2019" name="Sci. Rep.">
        <title>Orb-weaving spider Araneus ventricosus genome elucidates the spidroin gene catalogue.</title>
        <authorList>
            <person name="Kono N."/>
            <person name="Nakamura H."/>
            <person name="Ohtoshi R."/>
            <person name="Moran D.A.P."/>
            <person name="Shinohara A."/>
            <person name="Yoshida Y."/>
            <person name="Fujiwara M."/>
            <person name="Mori M."/>
            <person name="Tomita M."/>
            <person name="Arakawa K."/>
        </authorList>
    </citation>
    <scope>NUCLEOTIDE SEQUENCE [LARGE SCALE GENOMIC DNA]</scope>
</reference>
<organism evidence="1 2">
    <name type="scientific">Araneus ventricosus</name>
    <name type="common">Orbweaver spider</name>
    <name type="synonym">Epeira ventricosa</name>
    <dbReference type="NCBI Taxonomy" id="182803"/>
    <lineage>
        <taxon>Eukaryota</taxon>
        <taxon>Metazoa</taxon>
        <taxon>Ecdysozoa</taxon>
        <taxon>Arthropoda</taxon>
        <taxon>Chelicerata</taxon>
        <taxon>Arachnida</taxon>
        <taxon>Araneae</taxon>
        <taxon>Araneomorphae</taxon>
        <taxon>Entelegynae</taxon>
        <taxon>Araneoidea</taxon>
        <taxon>Araneidae</taxon>
        <taxon>Araneus</taxon>
    </lineage>
</organism>